<dbReference type="EMBL" id="LIHL02000010">
    <property type="protein sequence ID" value="KAF5457053.1"/>
    <property type="molecule type" value="Genomic_DNA"/>
</dbReference>
<comment type="caution">
    <text evidence="1">The sequence shown here is derived from an EMBL/GenBank/DDBJ whole genome shotgun (WGS) entry which is preliminary data.</text>
</comment>
<proteinExistence type="predicted"/>
<sequence>MVMMLLLAIIVVQAQEVSPPPSPGSPSLLSCPVKCALKCLPSIEFGHVKYGLCVSLCLIECMYSPLNAVVYDCTEKCAVFKTITFKPDSYDEVGSYVESCYEGCSNKSSTVGHGF</sequence>
<dbReference type="Proteomes" id="UP000619265">
    <property type="component" value="Unassembled WGS sequence"/>
</dbReference>
<evidence type="ECO:0000313" key="1">
    <source>
        <dbReference type="EMBL" id="KAF5457053.1"/>
    </source>
</evidence>
<dbReference type="AlphaFoldDB" id="A0A833UFM8"/>
<name>A0A833UFM8_JUGRE</name>
<accession>A0A833UFM8</accession>
<reference evidence="1" key="1">
    <citation type="submission" date="2015-10" db="EMBL/GenBank/DDBJ databases">
        <authorList>
            <person name="Martinez-Garcia P.J."/>
            <person name="Crepeau M.W."/>
            <person name="Puiu D."/>
            <person name="Gonzalez-Ibeas D."/>
            <person name="Whalen J."/>
            <person name="Stevens K."/>
            <person name="Paul R."/>
            <person name="Butterfield T."/>
            <person name="Britton M."/>
            <person name="Reagan R."/>
            <person name="Chakraborty S."/>
            <person name="Walawage S.L."/>
            <person name="Vasquez-Gross H.A."/>
            <person name="Cardeno C."/>
            <person name="Famula R."/>
            <person name="Pratt K."/>
            <person name="Kuruganti S."/>
            <person name="Aradhya M.K."/>
            <person name="Leslie C.A."/>
            <person name="Dandekar A.M."/>
            <person name="Salzberg S.L."/>
            <person name="Wegrzyn J.L."/>
            <person name="Langley C.H."/>
            <person name="Neale D.B."/>
        </authorList>
    </citation>
    <scope>NUCLEOTIDE SEQUENCE</scope>
    <source>
        <tissue evidence="1">Leaves</tissue>
    </source>
</reference>
<organism evidence="1 2">
    <name type="scientific">Juglans regia</name>
    <name type="common">English walnut</name>
    <dbReference type="NCBI Taxonomy" id="51240"/>
    <lineage>
        <taxon>Eukaryota</taxon>
        <taxon>Viridiplantae</taxon>
        <taxon>Streptophyta</taxon>
        <taxon>Embryophyta</taxon>
        <taxon>Tracheophyta</taxon>
        <taxon>Spermatophyta</taxon>
        <taxon>Magnoliopsida</taxon>
        <taxon>eudicotyledons</taxon>
        <taxon>Gunneridae</taxon>
        <taxon>Pentapetalae</taxon>
        <taxon>rosids</taxon>
        <taxon>fabids</taxon>
        <taxon>Fagales</taxon>
        <taxon>Juglandaceae</taxon>
        <taxon>Juglans</taxon>
    </lineage>
</organism>
<reference evidence="1" key="2">
    <citation type="submission" date="2020-03" db="EMBL/GenBank/DDBJ databases">
        <title>Walnut 2.0.</title>
        <authorList>
            <person name="Marrano A."/>
            <person name="Britton M."/>
            <person name="Zimin A.V."/>
            <person name="Zaini P.A."/>
            <person name="Workman R."/>
            <person name="Puiu D."/>
            <person name="Bianco L."/>
            <person name="Allen B.J."/>
            <person name="Troggio M."/>
            <person name="Leslie C.A."/>
            <person name="Timp W."/>
            <person name="Dendekar A."/>
            <person name="Salzberg S.L."/>
            <person name="Neale D.B."/>
        </authorList>
    </citation>
    <scope>NUCLEOTIDE SEQUENCE</scope>
    <source>
        <tissue evidence="1">Leaves</tissue>
    </source>
</reference>
<dbReference type="Gramene" id="Jr10_01260_p1">
    <property type="protein sequence ID" value="cds.Jr10_01260_p1"/>
    <property type="gene ID" value="Jr10_01260"/>
</dbReference>
<protein>
    <submittedName>
        <fullName evidence="1">Uncharacterized protein</fullName>
    </submittedName>
</protein>
<gene>
    <name evidence="1" type="ORF">F2P56_021188</name>
</gene>
<evidence type="ECO:0000313" key="2">
    <source>
        <dbReference type="Proteomes" id="UP000619265"/>
    </source>
</evidence>